<organism evidence="2 3">
    <name type="scientific">Xaviernesmea oryzae</name>
    <dbReference type="NCBI Taxonomy" id="464029"/>
    <lineage>
        <taxon>Bacteria</taxon>
        <taxon>Pseudomonadati</taxon>
        <taxon>Pseudomonadota</taxon>
        <taxon>Alphaproteobacteria</taxon>
        <taxon>Hyphomicrobiales</taxon>
        <taxon>Rhizobiaceae</taxon>
        <taxon>Rhizobium/Agrobacterium group</taxon>
        <taxon>Xaviernesmea</taxon>
    </lineage>
</organism>
<evidence type="ECO:0000313" key="3">
    <source>
        <dbReference type="Proteomes" id="UP000192903"/>
    </source>
</evidence>
<dbReference type="OrthoDB" id="574461at2"/>
<gene>
    <name evidence="2" type="ORF">SAMN02982989_1672</name>
</gene>
<dbReference type="InterPro" id="IPR029060">
    <property type="entry name" value="PIN-like_dom_sf"/>
</dbReference>
<dbReference type="EMBL" id="FXAF01000006">
    <property type="protein sequence ID" value="SMF38793.1"/>
    <property type="molecule type" value="Genomic_DNA"/>
</dbReference>
<dbReference type="Pfam" id="PF01850">
    <property type="entry name" value="PIN"/>
    <property type="match status" value="1"/>
</dbReference>
<dbReference type="STRING" id="464029.SAMN02982989_1672"/>
<accession>A0A1X7ERM7</accession>
<keyword evidence="3" id="KW-1185">Reference proteome</keyword>
<evidence type="ECO:0000313" key="2">
    <source>
        <dbReference type="EMBL" id="SMF38793.1"/>
    </source>
</evidence>
<name>A0A1X7ERM7_9HYPH</name>
<dbReference type="AlphaFoldDB" id="A0A1X7ERM7"/>
<dbReference type="InterPro" id="IPR002716">
    <property type="entry name" value="PIN_dom"/>
</dbReference>
<proteinExistence type="predicted"/>
<dbReference type="RefSeq" id="WP_085423326.1">
    <property type="nucleotide sequence ID" value="NZ_FXAF01000006.1"/>
</dbReference>
<dbReference type="Proteomes" id="UP000192903">
    <property type="component" value="Unassembled WGS sequence"/>
</dbReference>
<reference evidence="3" key="1">
    <citation type="submission" date="2017-04" db="EMBL/GenBank/DDBJ databases">
        <authorList>
            <person name="Varghese N."/>
            <person name="Submissions S."/>
        </authorList>
    </citation>
    <scope>NUCLEOTIDE SEQUENCE [LARGE SCALE GENOMIC DNA]</scope>
    <source>
        <strain evidence="3">B4P</strain>
    </source>
</reference>
<protein>
    <submittedName>
        <fullName evidence="2">Predicted nucleic acid-binding protein, contains PIN domain</fullName>
    </submittedName>
</protein>
<dbReference type="Gene3D" id="3.40.50.1010">
    <property type="entry name" value="5'-nuclease"/>
    <property type="match status" value="1"/>
</dbReference>
<dbReference type="SUPFAM" id="SSF88723">
    <property type="entry name" value="PIN domain-like"/>
    <property type="match status" value="1"/>
</dbReference>
<feature type="domain" description="PIN" evidence="1">
    <location>
        <begin position="7"/>
        <end position="125"/>
    </location>
</feature>
<sequence>MASIDRIYLDTNVFVLAFERKDRSGAILSDLFFNVEKGSMPLFVTSELTLSELLVIPYRNGDAELIEAYAVLLQNDDWLEVVPVKRPVLIQAAMLRSHRKGLKLPDAIHLSSASGAGCSHFLTADMGINVQVAEQEGPLTVLRPDEPTLTSLIESLAR</sequence>
<evidence type="ECO:0000259" key="1">
    <source>
        <dbReference type="Pfam" id="PF01850"/>
    </source>
</evidence>